<gene>
    <name evidence="3" type="primary">LOC130463302</name>
</gene>
<dbReference type="RefSeq" id="XP_056688373.1">
    <property type="nucleotide sequence ID" value="XM_056832395.1"/>
</dbReference>
<dbReference type="PANTHER" id="PTHR48462">
    <property type="entry name" value="PROTEIN, PUTATIVE-RELATED"/>
    <property type="match status" value="1"/>
</dbReference>
<organism evidence="2 3">
    <name type="scientific">Spinacia oleracea</name>
    <name type="common">Spinach</name>
    <dbReference type="NCBI Taxonomy" id="3562"/>
    <lineage>
        <taxon>Eukaryota</taxon>
        <taxon>Viridiplantae</taxon>
        <taxon>Streptophyta</taxon>
        <taxon>Embryophyta</taxon>
        <taxon>Tracheophyta</taxon>
        <taxon>Spermatophyta</taxon>
        <taxon>Magnoliopsida</taxon>
        <taxon>eudicotyledons</taxon>
        <taxon>Gunneridae</taxon>
        <taxon>Pentapetalae</taxon>
        <taxon>Caryophyllales</taxon>
        <taxon>Chenopodiaceae</taxon>
        <taxon>Chenopodioideae</taxon>
        <taxon>Anserineae</taxon>
        <taxon>Spinacia</taxon>
    </lineage>
</organism>
<dbReference type="InterPro" id="IPR000477">
    <property type="entry name" value="RT_dom"/>
</dbReference>
<feature type="domain" description="Reverse transcriptase" evidence="1">
    <location>
        <begin position="128"/>
        <end position="207"/>
    </location>
</feature>
<protein>
    <recommendedName>
        <fullName evidence="1">Reverse transcriptase domain-containing protein</fullName>
    </recommendedName>
</protein>
<proteinExistence type="predicted"/>
<keyword evidence="2" id="KW-1185">Reference proteome</keyword>
<accession>A0ABM3QYG2</accession>
<dbReference type="Pfam" id="PF00078">
    <property type="entry name" value="RVT_1"/>
    <property type="match status" value="1"/>
</dbReference>
<dbReference type="Proteomes" id="UP000813463">
    <property type="component" value="Chromosome 6"/>
</dbReference>
<dbReference type="GeneID" id="130463302"/>
<evidence type="ECO:0000313" key="2">
    <source>
        <dbReference type="Proteomes" id="UP000813463"/>
    </source>
</evidence>
<evidence type="ECO:0000313" key="3">
    <source>
        <dbReference type="RefSeq" id="XP_056688373.1"/>
    </source>
</evidence>
<name>A0ABM3QYG2_SPIOL</name>
<reference evidence="2" key="1">
    <citation type="journal article" date="2021" name="Nat. Commun.">
        <title>Genomic analyses provide insights into spinach domestication and the genetic basis of agronomic traits.</title>
        <authorList>
            <person name="Cai X."/>
            <person name="Sun X."/>
            <person name="Xu C."/>
            <person name="Sun H."/>
            <person name="Wang X."/>
            <person name="Ge C."/>
            <person name="Zhang Z."/>
            <person name="Wang Q."/>
            <person name="Fei Z."/>
            <person name="Jiao C."/>
            <person name="Wang Q."/>
        </authorList>
    </citation>
    <scope>NUCLEOTIDE SEQUENCE [LARGE SCALE GENOMIC DNA]</scope>
    <source>
        <strain evidence="2">cv. Varoflay</strain>
    </source>
</reference>
<dbReference type="PANTHER" id="PTHR48462:SF1">
    <property type="entry name" value="PROTEIN, PUTATIVE-RELATED"/>
    <property type="match status" value="1"/>
</dbReference>
<sequence>MDCLSGAAMAVSDELVDSIYGVVNLFLAGKCPMGLGEYGANAPLTPLVKPGGGIRPIADGTVWRCLVLKVGAVMVGPSLGSYFDGLQFGVGVSAGGEAILYAVIRLIEDRGSDVGLSLLLYYGEHTLWSSQGVQQGDPLGPLLFALVLQPLVCKIRDAFDVCLQAWYLDDGTIIGDTLVVGKVLQLIMEDGPCLGLHLNVEKTEVFWPTEDPRSRLVGVFPPDIARPLHGVKLLGGPTSSDPVFSGELMMQRVIKTIGLMDKVSQLDDPHCELLLLRACTGVSKLYFALRNCPPGIFEAA</sequence>
<evidence type="ECO:0000259" key="1">
    <source>
        <dbReference type="Pfam" id="PF00078"/>
    </source>
</evidence>
<reference evidence="3" key="2">
    <citation type="submission" date="2025-08" db="UniProtKB">
        <authorList>
            <consortium name="RefSeq"/>
        </authorList>
    </citation>
    <scope>IDENTIFICATION</scope>
    <source>
        <tissue evidence="3">Leaf</tissue>
    </source>
</reference>